<dbReference type="Proteomes" id="UP001480595">
    <property type="component" value="Unassembled WGS sequence"/>
</dbReference>
<reference evidence="1 2" key="1">
    <citation type="submission" date="2023-01" db="EMBL/GenBank/DDBJ databases">
        <title>Analysis of 21 Apiospora genomes using comparative genomics revels a genus with tremendous synthesis potential of carbohydrate active enzymes and secondary metabolites.</title>
        <authorList>
            <person name="Sorensen T."/>
        </authorList>
    </citation>
    <scope>NUCLEOTIDE SEQUENCE [LARGE SCALE GENOMIC DNA]</scope>
    <source>
        <strain evidence="1 2">CBS 135458</strain>
    </source>
</reference>
<evidence type="ECO:0000313" key="1">
    <source>
        <dbReference type="EMBL" id="KAK8078912.1"/>
    </source>
</evidence>
<evidence type="ECO:0000313" key="2">
    <source>
        <dbReference type="Proteomes" id="UP001480595"/>
    </source>
</evidence>
<dbReference type="RefSeq" id="XP_066719983.1">
    <property type="nucleotide sequence ID" value="XM_066854128.1"/>
</dbReference>
<name>A0ABR1W654_9PEZI</name>
<gene>
    <name evidence="1" type="ORF">PG994_002719</name>
</gene>
<keyword evidence="2" id="KW-1185">Reference proteome</keyword>
<dbReference type="GeneID" id="92087191"/>
<organism evidence="1 2">
    <name type="scientific">Apiospora phragmitis</name>
    <dbReference type="NCBI Taxonomy" id="2905665"/>
    <lineage>
        <taxon>Eukaryota</taxon>
        <taxon>Fungi</taxon>
        <taxon>Dikarya</taxon>
        <taxon>Ascomycota</taxon>
        <taxon>Pezizomycotina</taxon>
        <taxon>Sordariomycetes</taxon>
        <taxon>Xylariomycetidae</taxon>
        <taxon>Amphisphaeriales</taxon>
        <taxon>Apiosporaceae</taxon>
        <taxon>Apiospora</taxon>
    </lineage>
</organism>
<dbReference type="EMBL" id="JAQQWL010000003">
    <property type="protein sequence ID" value="KAK8078912.1"/>
    <property type="molecule type" value="Genomic_DNA"/>
</dbReference>
<evidence type="ECO:0008006" key="3">
    <source>
        <dbReference type="Google" id="ProtNLM"/>
    </source>
</evidence>
<accession>A0ABR1W654</accession>
<proteinExistence type="predicted"/>
<comment type="caution">
    <text evidence="1">The sequence shown here is derived from an EMBL/GenBank/DDBJ whole genome shotgun (WGS) entry which is preliminary data.</text>
</comment>
<sequence>MDTTPKPCPPIPEPVTKVLDADGDLVLRAGTTKCDFSVWRKLLYGDFAESNPKEGDWIVNLPDDLPQTMSMLLGIIHTKFDDVPYSFRPEELYKITVLTDKDDLTHILKPWHREGDGIHPRKRPNQAFGGAGVEAWALFAIRAGWDHDLGADVDSQCDVLCPKPTLKNPSSLKDSLANGFRDTGIAMLVCLRQIFFERHECGQGI</sequence>
<protein>
    <recommendedName>
        <fullName evidence="3">BTB domain-containing protein</fullName>
    </recommendedName>
</protein>